<feature type="region of interest" description="Disordered" evidence="2">
    <location>
        <begin position="1"/>
        <end position="53"/>
    </location>
</feature>
<proteinExistence type="inferred from homology"/>
<dbReference type="InterPro" id="IPR008462">
    <property type="entry name" value="CsbD"/>
</dbReference>
<dbReference type="AlphaFoldDB" id="A0A3Q9G0T6"/>
<evidence type="ECO:0000256" key="2">
    <source>
        <dbReference type="SAM" id="MobiDB-lite"/>
    </source>
</evidence>
<gene>
    <name evidence="4" type="ORF">EKH77_29605</name>
</gene>
<dbReference type="Proteomes" id="UP000267900">
    <property type="component" value="Chromosome"/>
</dbReference>
<dbReference type="EMBL" id="CP034587">
    <property type="protein sequence ID" value="AZQ74802.1"/>
    <property type="molecule type" value="Genomic_DNA"/>
</dbReference>
<dbReference type="RefSeq" id="WP_126917304.1">
    <property type="nucleotide sequence ID" value="NZ_CP034587.1"/>
</dbReference>
<dbReference type="OrthoDB" id="9009977at2"/>
<reference evidence="4 5" key="1">
    <citation type="submission" date="2018-12" db="EMBL/GenBank/DDBJ databases">
        <title>The whole draft genome of Streptomyce luteoverticillatus CGMCC 15060.</title>
        <authorList>
            <person name="Feng Z."/>
            <person name="Chen G."/>
            <person name="Zhang J."/>
            <person name="Zhu H."/>
            <person name="Yu X."/>
            <person name="Zhang W."/>
            <person name="Zhang X."/>
        </authorList>
    </citation>
    <scope>NUCLEOTIDE SEQUENCE [LARGE SCALE GENOMIC DNA]</scope>
    <source>
        <strain evidence="4 5">CGMCC 15060</strain>
    </source>
</reference>
<sequence length="53" mass="5587">MGKAKGKAKQVKGTLKETAGRVTGDPKQEARGHIEKLEGKAQEAAAKVRKSGK</sequence>
<evidence type="ECO:0000256" key="1">
    <source>
        <dbReference type="ARBA" id="ARBA00009129"/>
    </source>
</evidence>
<feature type="domain" description="CsbD-like" evidence="3">
    <location>
        <begin position="3"/>
        <end position="50"/>
    </location>
</feature>
<feature type="compositionally biased region" description="Basic residues" evidence="2">
    <location>
        <begin position="1"/>
        <end position="10"/>
    </location>
</feature>
<dbReference type="Pfam" id="PF05532">
    <property type="entry name" value="CsbD"/>
    <property type="match status" value="1"/>
</dbReference>
<dbReference type="InterPro" id="IPR036629">
    <property type="entry name" value="YjbJ_sf"/>
</dbReference>
<evidence type="ECO:0000313" key="5">
    <source>
        <dbReference type="Proteomes" id="UP000267900"/>
    </source>
</evidence>
<keyword evidence="5" id="KW-1185">Reference proteome</keyword>
<comment type="similarity">
    <text evidence="1">Belongs to the UPF0337 (CsbD) family.</text>
</comment>
<evidence type="ECO:0000313" key="4">
    <source>
        <dbReference type="EMBL" id="AZQ74802.1"/>
    </source>
</evidence>
<protein>
    <submittedName>
        <fullName evidence="4">CsbD family protein</fullName>
    </submittedName>
</protein>
<dbReference type="Gene3D" id="1.10.1470.10">
    <property type="entry name" value="YjbJ"/>
    <property type="match status" value="1"/>
</dbReference>
<feature type="compositionally biased region" description="Basic and acidic residues" evidence="2">
    <location>
        <begin position="14"/>
        <end position="41"/>
    </location>
</feature>
<accession>A0A3Q9G0T6</accession>
<organism evidence="4 5">
    <name type="scientific">Streptomyces luteoverticillatus</name>
    <name type="common">Streptoverticillium luteoverticillatus</name>
    <dbReference type="NCBI Taxonomy" id="66425"/>
    <lineage>
        <taxon>Bacteria</taxon>
        <taxon>Bacillati</taxon>
        <taxon>Actinomycetota</taxon>
        <taxon>Actinomycetes</taxon>
        <taxon>Kitasatosporales</taxon>
        <taxon>Streptomycetaceae</taxon>
        <taxon>Streptomyces</taxon>
    </lineage>
</organism>
<name>A0A3Q9G0T6_STRLT</name>
<evidence type="ECO:0000259" key="3">
    <source>
        <dbReference type="Pfam" id="PF05532"/>
    </source>
</evidence>
<dbReference type="SUPFAM" id="SSF69047">
    <property type="entry name" value="Hypothetical protein YjbJ"/>
    <property type="match status" value="1"/>
</dbReference>